<protein>
    <submittedName>
        <fullName evidence="2">Zinc-binding dehydrogenase</fullName>
    </submittedName>
</protein>
<evidence type="ECO:0000313" key="2">
    <source>
        <dbReference type="EMBL" id="MBU3867013.1"/>
    </source>
</evidence>
<reference evidence="2 3" key="1">
    <citation type="submission" date="2021-06" db="EMBL/GenBank/DDBJ databases">
        <authorList>
            <person name="Pan X."/>
        </authorList>
    </citation>
    <scope>NUCLEOTIDE SEQUENCE [LARGE SCALE GENOMIC DNA]</scope>
    <source>
        <strain evidence="2 3">4503</strain>
    </source>
</reference>
<gene>
    <name evidence="2" type="ORF">KN815_24010</name>
</gene>
<evidence type="ECO:0000313" key="3">
    <source>
        <dbReference type="Proteomes" id="UP000720508"/>
    </source>
</evidence>
<dbReference type="Proteomes" id="UP000720508">
    <property type="component" value="Unassembled WGS sequence"/>
</dbReference>
<dbReference type="Pfam" id="PF13602">
    <property type="entry name" value="ADH_zinc_N_2"/>
    <property type="match status" value="1"/>
</dbReference>
<evidence type="ECO:0000256" key="1">
    <source>
        <dbReference type="SAM" id="MobiDB-lite"/>
    </source>
</evidence>
<keyword evidence="3" id="KW-1185">Reference proteome</keyword>
<proteinExistence type="predicted"/>
<dbReference type="EMBL" id="JAHLEM010000272">
    <property type="protein sequence ID" value="MBU3867013.1"/>
    <property type="molecule type" value="Genomic_DNA"/>
</dbReference>
<accession>A0ABS6CJB8</accession>
<name>A0ABS6CJB8_9ACTN</name>
<organism evidence="2 3">
    <name type="scientific">Streptomyces niphimycinicus</name>
    <dbReference type="NCBI Taxonomy" id="2842201"/>
    <lineage>
        <taxon>Bacteria</taxon>
        <taxon>Bacillati</taxon>
        <taxon>Actinomycetota</taxon>
        <taxon>Actinomycetes</taxon>
        <taxon>Kitasatosporales</taxon>
        <taxon>Streptomycetaceae</taxon>
        <taxon>Streptomyces</taxon>
    </lineage>
</organism>
<comment type="caution">
    <text evidence="2">The sequence shown here is derived from an EMBL/GenBank/DDBJ whole genome shotgun (WGS) entry which is preliminary data.</text>
</comment>
<sequence>MPARRPADRLAGRVRPGRERAGDNGIFVGGSNHVIERAVTRFNHDTGAIARCAKIRREARRHGASYRFLFMHPSGADLEHLASLVDAGELKPVIDRVFPFRADRRCLRLSGAGARQGKGRRRNVSPRRSDVTGFAGHSLGSPAPRPRGPPKKPGAGRIPSTVPERTRP</sequence>
<feature type="region of interest" description="Disordered" evidence="1">
    <location>
        <begin position="111"/>
        <end position="168"/>
    </location>
</feature>